<organism evidence="1 2">
    <name type="scientific">Bowdeniella nasicola</name>
    <dbReference type="NCBI Taxonomy" id="208480"/>
    <lineage>
        <taxon>Bacteria</taxon>
        <taxon>Bacillati</taxon>
        <taxon>Actinomycetota</taxon>
        <taxon>Actinomycetes</taxon>
        <taxon>Actinomycetales</taxon>
        <taxon>Actinomycetaceae</taxon>
        <taxon>Bowdeniella</taxon>
    </lineage>
</organism>
<dbReference type="InterPro" id="IPR047717">
    <property type="entry name" value="CC_star_Cory"/>
</dbReference>
<dbReference type="RefSeq" id="WP_222842371.1">
    <property type="nucleotide sequence ID" value="NZ_FNQV01000004.1"/>
</dbReference>
<keyword evidence="2" id="KW-1185">Reference proteome</keyword>
<dbReference type="AlphaFoldDB" id="A0A1H3Y7F7"/>
<evidence type="ECO:0008006" key="3">
    <source>
        <dbReference type="Google" id="ProtNLM"/>
    </source>
</evidence>
<proteinExistence type="predicted"/>
<dbReference type="EMBL" id="FNQV01000004">
    <property type="protein sequence ID" value="SEA06778.1"/>
    <property type="molecule type" value="Genomic_DNA"/>
</dbReference>
<protein>
    <recommendedName>
        <fullName evidence="3">DNA helicase</fullName>
    </recommendedName>
</protein>
<accession>A0A1H3Y7F7</accession>
<reference evidence="2" key="1">
    <citation type="submission" date="2016-10" db="EMBL/GenBank/DDBJ databases">
        <authorList>
            <person name="Varghese N."/>
            <person name="Submissions S."/>
        </authorList>
    </citation>
    <scope>NUCLEOTIDE SEQUENCE [LARGE SCALE GENOMIC DNA]</scope>
    <source>
        <strain evidence="2">KPR-1</strain>
    </source>
</reference>
<evidence type="ECO:0000313" key="1">
    <source>
        <dbReference type="EMBL" id="SEA06778.1"/>
    </source>
</evidence>
<dbReference type="InterPro" id="IPR058303">
    <property type="entry name" value="DUF7990"/>
</dbReference>
<dbReference type="Proteomes" id="UP000199288">
    <property type="component" value="Unassembled WGS sequence"/>
</dbReference>
<dbReference type="Pfam" id="PF25952">
    <property type="entry name" value="DUF7990"/>
    <property type="match status" value="1"/>
</dbReference>
<sequence length="115" mass="13651">MTQDPERYDAVEINGERRIPAGSLDFEPRTLKEKWQAFKAGWHEYYYARYRGTMARTARDENDFFMLVVLGEALGIPNPMAYETAELWPYLREDLHEWHTRMGMERSPFDHIGCC</sequence>
<dbReference type="NCBIfam" id="NF041419">
    <property type="entry name" value="CC_star_Cory"/>
    <property type="match status" value="1"/>
</dbReference>
<gene>
    <name evidence="1" type="ORF">SAMN02910418_00863</name>
</gene>
<evidence type="ECO:0000313" key="2">
    <source>
        <dbReference type="Proteomes" id="UP000199288"/>
    </source>
</evidence>
<name>A0A1H3Y7F7_9ACTO</name>